<dbReference type="GO" id="GO:0016757">
    <property type="term" value="F:glycosyltransferase activity"/>
    <property type="evidence" value="ECO:0007669"/>
    <property type="project" value="UniProtKB-KW"/>
</dbReference>
<dbReference type="Proteomes" id="UP001172728">
    <property type="component" value="Unassembled WGS sequence"/>
</dbReference>
<accession>A0ABT8G8H0</accession>
<gene>
    <name evidence="1" type="ORF">QQX09_06115</name>
</gene>
<evidence type="ECO:0000313" key="2">
    <source>
        <dbReference type="Proteomes" id="UP001172728"/>
    </source>
</evidence>
<name>A0ABT8G8H0_9MICO</name>
<sequence length="381" mass="41848">MKITFLSNVPLGSTFRLGSHHLSRELARSGHDVVHLSTPLSLVERALNREVMGRNLARATAPLGDAHRRLLDGGYRDDAGVWHDVPRPIAPIRLMRRSRSVQLWLRQGHGRGTDVAIIDQLFLAEALVGFRGTVIYRSTDMQTSPRGARLEQQVLSRADGVVWCSPVIAPDAHAGATGKPQLVLENGVDDSFFGNNAVARRTGFVYVGALDRRFDWHLVIALARRHPNTPFGLAGPVTSPPRERLPGNITLLGPVPYDDVPRLLQSYSIGLLPLTDDPMNAARSPMKYFEYLASGLQVLASQTPGLAARPHVQGVRLYDGHAGAFAGAEELLSLASPNLTGQVHARMYRWQRRARELEQFVESVVSGTARRGEDANPEPKD</sequence>
<dbReference type="Pfam" id="PF13692">
    <property type="entry name" value="Glyco_trans_1_4"/>
    <property type="match status" value="1"/>
</dbReference>
<keyword evidence="1" id="KW-0328">Glycosyltransferase</keyword>
<reference evidence="1" key="1">
    <citation type="submission" date="2023-06" db="EMBL/GenBank/DDBJ databases">
        <title>Sysu t00192.</title>
        <authorList>
            <person name="Gao L."/>
            <person name="Fang B.-Z."/>
            <person name="Li W.-J."/>
        </authorList>
    </citation>
    <scope>NUCLEOTIDE SEQUENCE</scope>
    <source>
        <strain evidence="1">SYSU T00192</strain>
    </source>
</reference>
<comment type="caution">
    <text evidence="1">The sequence shown here is derived from an EMBL/GenBank/DDBJ whole genome shotgun (WGS) entry which is preliminary data.</text>
</comment>
<dbReference type="Gene3D" id="3.40.50.2000">
    <property type="entry name" value="Glycogen Phosphorylase B"/>
    <property type="match status" value="1"/>
</dbReference>
<protein>
    <submittedName>
        <fullName evidence="1">Glycosyltransferase</fullName>
        <ecNumber evidence="1">2.4.-.-</ecNumber>
    </submittedName>
</protein>
<evidence type="ECO:0000313" key="1">
    <source>
        <dbReference type="EMBL" id="MDN4475426.1"/>
    </source>
</evidence>
<dbReference type="RefSeq" id="WP_301132189.1">
    <property type="nucleotide sequence ID" value="NZ_JAUHPW010000004.1"/>
</dbReference>
<organism evidence="1 2">
    <name type="scientific">Demequina litoralis</name>
    <dbReference type="NCBI Taxonomy" id="3051660"/>
    <lineage>
        <taxon>Bacteria</taxon>
        <taxon>Bacillati</taxon>
        <taxon>Actinomycetota</taxon>
        <taxon>Actinomycetes</taxon>
        <taxon>Micrococcales</taxon>
        <taxon>Demequinaceae</taxon>
        <taxon>Demequina</taxon>
    </lineage>
</organism>
<dbReference type="EMBL" id="JAUHPW010000004">
    <property type="protein sequence ID" value="MDN4475426.1"/>
    <property type="molecule type" value="Genomic_DNA"/>
</dbReference>
<keyword evidence="2" id="KW-1185">Reference proteome</keyword>
<keyword evidence="1" id="KW-0808">Transferase</keyword>
<dbReference type="EC" id="2.4.-.-" evidence="1"/>
<dbReference type="SUPFAM" id="SSF53756">
    <property type="entry name" value="UDP-Glycosyltransferase/glycogen phosphorylase"/>
    <property type="match status" value="1"/>
</dbReference>
<proteinExistence type="predicted"/>